<name>A0A1B9Q1W0_9VIBR</name>
<keyword evidence="2" id="KW-0677">Repeat</keyword>
<feature type="compositionally biased region" description="Basic and acidic residues" evidence="5">
    <location>
        <begin position="822"/>
        <end position="839"/>
    </location>
</feature>
<dbReference type="GO" id="GO:0007155">
    <property type="term" value="P:cell adhesion"/>
    <property type="evidence" value="ECO:0007669"/>
    <property type="project" value="InterPro"/>
</dbReference>
<dbReference type="RefSeq" id="WP_029225901.1">
    <property type="nucleotide sequence ID" value="NZ_MAKA01000249.1"/>
</dbReference>
<dbReference type="PRINTS" id="PR01185">
    <property type="entry name" value="INTEGRINA"/>
</dbReference>
<dbReference type="Gene3D" id="3.20.20.190">
    <property type="entry name" value="Phosphatidylinositol (PI) phosphodiesterase"/>
    <property type="match status" value="1"/>
</dbReference>
<organism evidence="7 8">
    <name type="scientific">Vibrio lentus</name>
    <dbReference type="NCBI Taxonomy" id="136468"/>
    <lineage>
        <taxon>Bacteria</taxon>
        <taxon>Pseudomonadati</taxon>
        <taxon>Pseudomonadota</taxon>
        <taxon>Gammaproteobacteria</taxon>
        <taxon>Vibrionales</taxon>
        <taxon>Vibrionaceae</taxon>
        <taxon>Vibrio</taxon>
    </lineage>
</organism>
<accession>A0A1B9Q1W0</accession>
<dbReference type="SUPFAM" id="SSF69318">
    <property type="entry name" value="Integrin alpha N-terminal domain"/>
    <property type="match status" value="2"/>
</dbReference>
<dbReference type="InterPro" id="IPR013519">
    <property type="entry name" value="Int_alpha_beta-p"/>
</dbReference>
<evidence type="ECO:0000256" key="5">
    <source>
        <dbReference type="SAM" id="MobiDB-lite"/>
    </source>
</evidence>
<comment type="caution">
    <text evidence="7">The sequence shown here is derived from an EMBL/GenBank/DDBJ whole genome shotgun (WGS) entry which is preliminary data.</text>
</comment>
<dbReference type="EMBL" id="MCSI01000075">
    <property type="protein sequence ID" value="PME69304.1"/>
    <property type="molecule type" value="Genomic_DNA"/>
</dbReference>
<dbReference type="SMART" id="SM00191">
    <property type="entry name" value="Int_alpha"/>
    <property type="match status" value="7"/>
</dbReference>
<dbReference type="AlphaFoldDB" id="A0A1B9Q1W0"/>
<keyword evidence="1 6" id="KW-0732">Signal</keyword>
<dbReference type="SUPFAM" id="SSF51695">
    <property type="entry name" value="PLC-like phosphodiesterases"/>
    <property type="match status" value="1"/>
</dbReference>
<dbReference type="Pfam" id="PF26146">
    <property type="entry name" value="PI-PLC_X"/>
    <property type="match status" value="1"/>
</dbReference>
<dbReference type="Pfam" id="PF01839">
    <property type="entry name" value="FG-GAP"/>
    <property type="match status" value="7"/>
</dbReference>
<dbReference type="PANTHER" id="PTHR23221:SF7">
    <property type="entry name" value="PHOSPHATIDYLINOSITOL-GLYCAN-SPECIFIC PHOSPHOLIPASE D"/>
    <property type="match status" value="1"/>
</dbReference>
<dbReference type="PROSITE" id="PS51470">
    <property type="entry name" value="FG_GAP"/>
    <property type="match status" value="6"/>
</dbReference>
<reference evidence="8" key="1">
    <citation type="submission" date="2016-07" db="EMBL/GenBank/DDBJ databases">
        <title>Nontailed viruses are major unrecognized killers of bacteria in the ocean.</title>
        <authorList>
            <person name="Kauffman K."/>
            <person name="Hussain F."/>
            <person name="Yang J."/>
            <person name="Arevalo P."/>
            <person name="Brown J."/>
            <person name="Cutler M."/>
            <person name="Kelly L."/>
            <person name="Polz M.F."/>
        </authorList>
    </citation>
    <scope>NUCLEOTIDE SEQUENCE [LARGE SCALE GENOMIC DNA]</scope>
    <source>
        <strain evidence="8">10N.286.55.C1</strain>
    </source>
</reference>
<sequence length="839" mass="91193">MKIKTLALAAILALNSQPALSYSTERWMEDLFSNTRRDTPLNNIIIPGSHDSGAYGAQNYSKKAAGVNFPLSKLRDWSETQDLSVRKQLNAGTRFLDLRIYEDRGEYYFAHSLIYGKIDNILNEVSQFLDENRGEIVIIKSTFVRNVTNTDNFYQSLCTNNSISKHLITNELKPTSKYKDLIKAGNLIIIPDKGVSGCGDSFWPRQRLNSYYKEDIYQNPNKIGNWISSELAKSRSANNNRLYTEQHIVTPTAEIILKGVAETLASTALCTLSINLFCKNVTGFSTNLKEYDAKTAKHNSIGWLYNHYHKGSRSNIVLRDFVSAGKNRKIIDFNLNNRDVMVRGRAEKDDSFGKVFSSGDYNGDGVADLLVGYPTEDINGDNDAGAVTVVYGGDSLPSKGLSMLSSRGFHQDSSGLSGMFTEGGDLFGSALASGDFNNDGFDDVAIGSPNEDIDGKSNVGMVTVLYGGNKGLTTSGYQLLKEANISKGKQEKEDKFGFALASHDFDGDGYDDLAIGSPYEDIGSKDNAGVVYVSYGTSNGLSKKRISRFHQNNSGLERMAAEKDDRFGHELAAGDFNGDGLGDLAVGAPYEDLGDGDDEGMVVVLFGTTQGLRTMEYRFYHGDRSGFAGSAEKNDHFGYTLAAGDFNNDGLDELVIGVPYEDLGSGGNNNDGNVFVLRGTSSGPSRNSIREIHQDKSGVHGSAEKDDKFGFALTTGDFDGDGYQDLAIGSPTEDLAGKDNGGKVDVFFGSGNGLRLSGSREYNQNKNNITGSVEKDDKFGYSLIAGDFDGDDKDDLVIGVPFEDLGSGGNNNDGTVHVLYGDSDRDLNGREQEVRQGTR</sequence>
<dbReference type="InterPro" id="IPR013517">
    <property type="entry name" value="FG-GAP"/>
</dbReference>
<protein>
    <recommendedName>
        <fullName evidence="9">Phosphatidylinositol diacylglycerol-lyase</fullName>
    </recommendedName>
</protein>
<gene>
    <name evidence="7" type="ORF">BCV30_22720</name>
</gene>
<proteinExistence type="predicted"/>
<dbReference type="GO" id="GO:0008081">
    <property type="term" value="F:phosphoric diester hydrolase activity"/>
    <property type="evidence" value="ECO:0007669"/>
    <property type="project" value="InterPro"/>
</dbReference>
<dbReference type="Gene3D" id="2.130.10.130">
    <property type="entry name" value="Integrin alpha, N-terminal"/>
    <property type="match status" value="4"/>
</dbReference>
<evidence type="ECO:0000256" key="3">
    <source>
        <dbReference type="ARBA" id="ARBA00022801"/>
    </source>
</evidence>
<evidence type="ECO:0000256" key="4">
    <source>
        <dbReference type="ARBA" id="ARBA00023180"/>
    </source>
</evidence>
<feature type="region of interest" description="Disordered" evidence="5">
    <location>
        <begin position="803"/>
        <end position="839"/>
    </location>
</feature>
<evidence type="ECO:0000313" key="8">
    <source>
        <dbReference type="Proteomes" id="UP000235778"/>
    </source>
</evidence>
<evidence type="ECO:0000256" key="1">
    <source>
        <dbReference type="ARBA" id="ARBA00022729"/>
    </source>
</evidence>
<keyword evidence="3" id="KW-0378">Hydrolase</keyword>
<dbReference type="GO" id="GO:0008305">
    <property type="term" value="C:integrin complex"/>
    <property type="evidence" value="ECO:0007669"/>
    <property type="project" value="InterPro"/>
</dbReference>
<dbReference type="PROSITE" id="PS50007">
    <property type="entry name" value="PIPLC_X_DOMAIN"/>
    <property type="match status" value="1"/>
</dbReference>
<dbReference type="Proteomes" id="UP000235778">
    <property type="component" value="Unassembled WGS sequence"/>
</dbReference>
<dbReference type="InterPro" id="IPR028994">
    <property type="entry name" value="Integrin_alpha_N"/>
</dbReference>
<feature type="signal peptide" evidence="6">
    <location>
        <begin position="1"/>
        <end position="21"/>
    </location>
</feature>
<dbReference type="InterPro" id="IPR017946">
    <property type="entry name" value="PLC-like_Pdiesterase_TIM-brl"/>
</dbReference>
<evidence type="ECO:0008006" key="9">
    <source>
        <dbReference type="Google" id="ProtNLM"/>
    </source>
</evidence>
<dbReference type="GO" id="GO:0006629">
    <property type="term" value="P:lipid metabolic process"/>
    <property type="evidence" value="ECO:0007669"/>
    <property type="project" value="InterPro"/>
</dbReference>
<keyword evidence="4" id="KW-0325">Glycoprotein</keyword>
<evidence type="ECO:0000256" key="2">
    <source>
        <dbReference type="ARBA" id="ARBA00022737"/>
    </source>
</evidence>
<dbReference type="InterPro" id="IPR000413">
    <property type="entry name" value="Integrin_alpha"/>
</dbReference>
<evidence type="ECO:0000313" key="7">
    <source>
        <dbReference type="EMBL" id="PME69304.1"/>
    </source>
</evidence>
<evidence type="ECO:0000256" key="6">
    <source>
        <dbReference type="SAM" id="SignalP"/>
    </source>
</evidence>
<feature type="chain" id="PRO_5015061202" description="Phosphatidylinositol diacylglycerol-lyase" evidence="6">
    <location>
        <begin position="22"/>
        <end position="839"/>
    </location>
</feature>
<dbReference type="PANTHER" id="PTHR23221">
    <property type="entry name" value="GLYCOSYLPHOSPHATIDYLINOSITOL PHOSPHOLIPASE D"/>
    <property type="match status" value="1"/>
</dbReference>